<feature type="domain" description="EamA" evidence="3">
    <location>
        <begin position="10"/>
        <end position="147"/>
    </location>
</feature>
<organism evidence="4 5">
    <name type="scientific">Gordonia spumicola</name>
    <dbReference type="NCBI Taxonomy" id="589161"/>
    <lineage>
        <taxon>Bacteria</taxon>
        <taxon>Bacillati</taxon>
        <taxon>Actinomycetota</taxon>
        <taxon>Actinomycetes</taxon>
        <taxon>Mycobacteriales</taxon>
        <taxon>Gordoniaceae</taxon>
        <taxon>Gordonia</taxon>
    </lineage>
</organism>
<gene>
    <name evidence="4" type="ORF">nbrc107696_02980</name>
</gene>
<feature type="transmembrane region" description="Helical" evidence="2">
    <location>
        <begin position="102"/>
        <end position="122"/>
    </location>
</feature>
<feature type="transmembrane region" description="Helical" evidence="2">
    <location>
        <begin position="157"/>
        <end position="175"/>
    </location>
</feature>
<feature type="transmembrane region" description="Helical" evidence="2">
    <location>
        <begin position="284"/>
        <end position="302"/>
    </location>
</feature>
<dbReference type="AlphaFoldDB" id="A0A7I9V3V1"/>
<keyword evidence="2" id="KW-0812">Transmembrane</keyword>
<feature type="transmembrane region" description="Helical" evidence="2">
    <location>
        <begin position="258"/>
        <end position="278"/>
    </location>
</feature>
<dbReference type="PROSITE" id="PS51257">
    <property type="entry name" value="PROKAR_LIPOPROTEIN"/>
    <property type="match status" value="1"/>
</dbReference>
<dbReference type="OrthoDB" id="154915at2"/>
<evidence type="ECO:0000313" key="4">
    <source>
        <dbReference type="EMBL" id="GED99851.1"/>
    </source>
</evidence>
<proteinExistence type="inferred from homology"/>
<dbReference type="InterPro" id="IPR000620">
    <property type="entry name" value="EamA_dom"/>
</dbReference>
<keyword evidence="2" id="KW-1133">Transmembrane helix</keyword>
<feature type="domain" description="EamA" evidence="3">
    <location>
        <begin position="158"/>
        <end position="300"/>
    </location>
</feature>
<sequence>MHSQTARLSAGIAFALISSCSFGLSGAMARSLLDTGWSAGAAVTLRITIGGLALMLPAVVAMRGKWDLLRGPRAIGSLVAYGVVAVAVPQLCYFYAVQTLQVAVALLIEYTSPVVVIVWMWLRHRQRPTAFTLVGAIVSAAGLTLVLQIFGAVSLDAAGVAWALGAMIGAAGYFVMSGDAETRLPGIAMAAGGLLSAAAILGLSGAVGVLPMSTSTDDVRLAGSTVPWWIPMAVLGLITAALAYATGIAAVRRLGPRLASFVALAEVLAAVVAAWIFLAEVPAAIQLIGGGLIIVGVIVVKLGERPATEERPVTV</sequence>
<accession>A0A7I9V3V1</accession>
<feature type="transmembrane region" description="Helical" evidence="2">
    <location>
        <begin position="228"/>
        <end position="251"/>
    </location>
</feature>
<reference evidence="5" key="1">
    <citation type="submission" date="2019-06" db="EMBL/GenBank/DDBJ databases">
        <title>Gordonia isolated from sludge of a wastewater treatment plant.</title>
        <authorList>
            <person name="Tamura T."/>
            <person name="Aoyama K."/>
            <person name="Kang Y."/>
            <person name="Saito S."/>
            <person name="Akiyama N."/>
            <person name="Yazawa K."/>
            <person name="Gonoi T."/>
            <person name="Mikami Y."/>
        </authorList>
    </citation>
    <scope>NUCLEOTIDE SEQUENCE [LARGE SCALE GENOMIC DNA]</scope>
    <source>
        <strain evidence="5">NBRC 107696</strain>
    </source>
</reference>
<name>A0A7I9V3V1_9ACTN</name>
<dbReference type="GO" id="GO:0016020">
    <property type="term" value="C:membrane"/>
    <property type="evidence" value="ECO:0007669"/>
    <property type="project" value="InterPro"/>
</dbReference>
<comment type="similarity">
    <text evidence="1">Belongs to the EamA transporter family.</text>
</comment>
<dbReference type="Pfam" id="PF00892">
    <property type="entry name" value="EamA"/>
    <property type="match status" value="2"/>
</dbReference>
<comment type="caution">
    <text evidence="4">The sequence shown here is derived from an EMBL/GenBank/DDBJ whole genome shotgun (WGS) entry which is preliminary data.</text>
</comment>
<feature type="transmembrane region" description="Helical" evidence="2">
    <location>
        <begin position="187"/>
        <end position="208"/>
    </location>
</feature>
<protein>
    <submittedName>
        <fullName evidence="4">Membrane protein</fullName>
    </submittedName>
</protein>
<feature type="transmembrane region" description="Helical" evidence="2">
    <location>
        <begin position="129"/>
        <end position="151"/>
    </location>
</feature>
<dbReference type="SUPFAM" id="SSF103481">
    <property type="entry name" value="Multidrug resistance efflux transporter EmrE"/>
    <property type="match status" value="2"/>
</dbReference>
<evidence type="ECO:0000259" key="3">
    <source>
        <dbReference type="Pfam" id="PF00892"/>
    </source>
</evidence>
<evidence type="ECO:0000256" key="1">
    <source>
        <dbReference type="ARBA" id="ARBA00007362"/>
    </source>
</evidence>
<dbReference type="EMBL" id="BJOV01000001">
    <property type="protein sequence ID" value="GED99851.1"/>
    <property type="molecule type" value="Genomic_DNA"/>
</dbReference>
<evidence type="ECO:0000313" key="5">
    <source>
        <dbReference type="Proteomes" id="UP000444960"/>
    </source>
</evidence>
<feature type="transmembrane region" description="Helical" evidence="2">
    <location>
        <begin position="74"/>
        <end position="96"/>
    </location>
</feature>
<dbReference type="InterPro" id="IPR037185">
    <property type="entry name" value="EmrE-like"/>
</dbReference>
<feature type="transmembrane region" description="Helical" evidence="2">
    <location>
        <begin position="39"/>
        <end position="62"/>
    </location>
</feature>
<keyword evidence="2" id="KW-0472">Membrane</keyword>
<dbReference type="PANTHER" id="PTHR22911:SF79">
    <property type="entry name" value="MOBA-LIKE NTP TRANSFERASE DOMAIN-CONTAINING PROTEIN"/>
    <property type="match status" value="1"/>
</dbReference>
<dbReference type="Proteomes" id="UP000444960">
    <property type="component" value="Unassembled WGS sequence"/>
</dbReference>
<keyword evidence="5" id="KW-1185">Reference proteome</keyword>
<dbReference type="RefSeq" id="WP_161893801.1">
    <property type="nucleotide sequence ID" value="NZ_BJOV01000001.1"/>
</dbReference>
<evidence type="ECO:0000256" key="2">
    <source>
        <dbReference type="SAM" id="Phobius"/>
    </source>
</evidence>
<dbReference type="PANTHER" id="PTHR22911">
    <property type="entry name" value="ACYL-MALONYL CONDENSING ENZYME-RELATED"/>
    <property type="match status" value="1"/>
</dbReference>